<feature type="region of interest" description="Disordered" evidence="2">
    <location>
        <begin position="143"/>
        <end position="163"/>
    </location>
</feature>
<dbReference type="InterPro" id="IPR001387">
    <property type="entry name" value="Cro/C1-type_HTH"/>
</dbReference>
<dbReference type="AlphaFoldDB" id="A0AAU7UFD3"/>
<geneLocation type="plasmid" evidence="4">
    <name>pDson02</name>
</geneLocation>
<dbReference type="SUPFAM" id="SSF51182">
    <property type="entry name" value="RmlC-like cupins"/>
    <property type="match status" value="1"/>
</dbReference>
<evidence type="ECO:0000313" key="4">
    <source>
        <dbReference type="EMBL" id="XBV87478.1"/>
    </source>
</evidence>
<evidence type="ECO:0000256" key="2">
    <source>
        <dbReference type="SAM" id="MobiDB-lite"/>
    </source>
</evidence>
<keyword evidence="1" id="KW-0238">DNA-binding</keyword>
<accession>A0AAU7UFD3</accession>
<organism evidence="4">
    <name type="scientific">Deinococcus sonorensis KR-87</name>
    <dbReference type="NCBI Taxonomy" id="694439"/>
    <lineage>
        <taxon>Bacteria</taxon>
        <taxon>Thermotogati</taxon>
        <taxon>Deinococcota</taxon>
        <taxon>Deinococci</taxon>
        <taxon>Deinococcales</taxon>
        <taxon>Deinococcaceae</taxon>
        <taxon>Deinococcus</taxon>
    </lineage>
</organism>
<dbReference type="RefSeq" id="WP_350245627.1">
    <property type="nucleotide sequence ID" value="NZ_CP158300.1"/>
</dbReference>
<dbReference type="GO" id="GO:0003700">
    <property type="term" value="F:DNA-binding transcription factor activity"/>
    <property type="evidence" value="ECO:0007669"/>
    <property type="project" value="TreeGrafter"/>
</dbReference>
<reference evidence="4" key="1">
    <citation type="submission" date="2024-06" db="EMBL/GenBank/DDBJ databases">
        <title>Draft Genome Sequence of Deinococcus sonorensis Type Strain KR-87, a Biofilm Producing Representative of the Genus Deinococcus.</title>
        <authorList>
            <person name="Boren L.S."/>
            <person name="Grosso R.A."/>
            <person name="Hugenberg-Cox A.N."/>
            <person name="Hill J.T.E."/>
            <person name="Albert C.M."/>
            <person name="Tuohy J.M."/>
        </authorList>
    </citation>
    <scope>NUCLEOTIDE SEQUENCE</scope>
    <source>
        <strain evidence="4">KR-87</strain>
        <plasmid evidence="4">pDson02</plasmid>
    </source>
</reference>
<name>A0AAU7UFD3_9DEIO</name>
<evidence type="ECO:0000259" key="3">
    <source>
        <dbReference type="PROSITE" id="PS50943"/>
    </source>
</evidence>
<sequence length="180" mass="19734">MALQLGSRIRARRRQLSLTLRDVSETCGLSVPYLSQLERNQANPTVTSLAGIARALGVSLNYFISDPEHQAVVVRRTDDTYLSVQEIPFRIKSLAGRGQGLELEPMMIHVEAGFSSPLTTHLGEEFLYVLQGALQLQVGEDRHTLHPGDSAQHASTTPHAWANPSGSETVILWVGTPKLL</sequence>
<dbReference type="InterPro" id="IPR010982">
    <property type="entry name" value="Lambda_DNA-bd_dom_sf"/>
</dbReference>
<dbReference type="Pfam" id="PF07883">
    <property type="entry name" value="Cupin_2"/>
    <property type="match status" value="1"/>
</dbReference>
<dbReference type="InterPro" id="IPR014710">
    <property type="entry name" value="RmlC-like_jellyroll"/>
</dbReference>
<dbReference type="PANTHER" id="PTHR46797:SF1">
    <property type="entry name" value="METHYLPHOSPHONATE SYNTHASE"/>
    <property type="match status" value="1"/>
</dbReference>
<dbReference type="CDD" id="cd02209">
    <property type="entry name" value="cupin_XRE_C"/>
    <property type="match status" value="1"/>
</dbReference>
<dbReference type="SUPFAM" id="SSF47413">
    <property type="entry name" value="lambda repressor-like DNA-binding domains"/>
    <property type="match status" value="1"/>
</dbReference>
<dbReference type="Gene3D" id="1.10.260.40">
    <property type="entry name" value="lambda repressor-like DNA-binding domains"/>
    <property type="match status" value="1"/>
</dbReference>
<dbReference type="Gene3D" id="2.60.120.10">
    <property type="entry name" value="Jelly Rolls"/>
    <property type="match status" value="1"/>
</dbReference>
<dbReference type="GO" id="GO:0003677">
    <property type="term" value="F:DNA binding"/>
    <property type="evidence" value="ECO:0007669"/>
    <property type="project" value="UniProtKB-KW"/>
</dbReference>
<dbReference type="InterPro" id="IPR011051">
    <property type="entry name" value="RmlC_Cupin_sf"/>
</dbReference>
<dbReference type="InterPro" id="IPR050807">
    <property type="entry name" value="TransReg_Diox_bact_type"/>
</dbReference>
<dbReference type="PROSITE" id="PS50943">
    <property type="entry name" value="HTH_CROC1"/>
    <property type="match status" value="1"/>
</dbReference>
<dbReference type="InterPro" id="IPR013096">
    <property type="entry name" value="Cupin_2"/>
</dbReference>
<dbReference type="PANTHER" id="PTHR46797">
    <property type="entry name" value="HTH-TYPE TRANSCRIPTIONAL REGULATOR"/>
    <property type="match status" value="1"/>
</dbReference>
<dbReference type="GO" id="GO:0005829">
    <property type="term" value="C:cytosol"/>
    <property type="evidence" value="ECO:0007669"/>
    <property type="project" value="TreeGrafter"/>
</dbReference>
<gene>
    <name evidence="4" type="ORF">ABOD76_20735</name>
</gene>
<proteinExistence type="predicted"/>
<dbReference type="EMBL" id="CP158300">
    <property type="protein sequence ID" value="XBV87478.1"/>
    <property type="molecule type" value="Genomic_DNA"/>
</dbReference>
<feature type="compositionally biased region" description="Polar residues" evidence="2">
    <location>
        <begin position="152"/>
        <end position="163"/>
    </location>
</feature>
<dbReference type="KEGG" id="dsc:ABOD76_20735"/>
<evidence type="ECO:0000256" key="1">
    <source>
        <dbReference type="ARBA" id="ARBA00023125"/>
    </source>
</evidence>
<dbReference type="Pfam" id="PF01381">
    <property type="entry name" value="HTH_3"/>
    <property type="match status" value="1"/>
</dbReference>
<keyword evidence="4" id="KW-0614">Plasmid</keyword>
<protein>
    <submittedName>
        <fullName evidence="4">XRE family transcriptional regulator</fullName>
    </submittedName>
</protein>
<dbReference type="CDD" id="cd00093">
    <property type="entry name" value="HTH_XRE"/>
    <property type="match status" value="1"/>
</dbReference>
<dbReference type="SMART" id="SM00530">
    <property type="entry name" value="HTH_XRE"/>
    <property type="match status" value="1"/>
</dbReference>
<feature type="domain" description="HTH cro/C1-type" evidence="3">
    <location>
        <begin position="9"/>
        <end position="63"/>
    </location>
</feature>